<evidence type="ECO:0000313" key="6">
    <source>
        <dbReference type="EMBL" id="CAF3865751.1"/>
    </source>
</evidence>
<dbReference type="Proteomes" id="UP000663855">
    <property type="component" value="Unassembled WGS sequence"/>
</dbReference>
<accession>A0A819FDE1</accession>
<dbReference type="OrthoDB" id="10050795at2759"/>
<dbReference type="EMBL" id="CAJNRE010019477">
    <property type="protein sequence ID" value="CAF2198196.1"/>
    <property type="molecule type" value="Genomic_DNA"/>
</dbReference>
<dbReference type="EMBL" id="CAJNRG010006212">
    <property type="protein sequence ID" value="CAF2083534.1"/>
    <property type="molecule type" value="Genomic_DNA"/>
</dbReference>
<name>A0A819FDE1_9BILA</name>
<dbReference type="Proteomes" id="UP000663834">
    <property type="component" value="Unassembled WGS sequence"/>
</dbReference>
<gene>
    <name evidence="9" type="ORF">BYL167_LOCUS61894</name>
    <name evidence="1" type="ORF">CJN711_LOCUS29650</name>
    <name evidence="8" type="ORF">GIL414_LOCUS41074</name>
    <name evidence="2" type="ORF">KQP761_LOCUS38502</name>
    <name evidence="5" type="ORF">MBJ925_LOCUS35243</name>
    <name evidence="6" type="ORF">OVN521_LOCUS7637</name>
    <name evidence="7" type="ORF">UXM345_LOCUS12133</name>
    <name evidence="3" type="ORF">WKI299_LOCUS1139</name>
    <name evidence="4" type="ORF">XDN619_LOCUS15201</name>
</gene>
<dbReference type="AlphaFoldDB" id="A0A819FDE1"/>
<dbReference type="EMBL" id="CAJOBG010000849">
    <property type="protein sequence ID" value="CAF3865751.1"/>
    <property type="molecule type" value="Genomic_DNA"/>
</dbReference>
<keyword evidence="10" id="KW-1185">Reference proteome</keyword>
<dbReference type="Proteomes" id="UP000663842">
    <property type="component" value="Unassembled WGS sequence"/>
</dbReference>
<dbReference type="PROSITE" id="PS51996">
    <property type="entry name" value="TR_MART"/>
    <property type="match status" value="1"/>
</dbReference>
<dbReference type="SUPFAM" id="SSF56399">
    <property type="entry name" value="ADP-ribosylation"/>
    <property type="match status" value="1"/>
</dbReference>
<evidence type="ECO:0000313" key="2">
    <source>
        <dbReference type="EMBL" id="CAF1685841.1"/>
    </source>
</evidence>
<evidence type="ECO:0000313" key="4">
    <source>
        <dbReference type="EMBL" id="CAF2083534.1"/>
    </source>
</evidence>
<organism evidence="6 10">
    <name type="scientific">Rotaria magnacalcarata</name>
    <dbReference type="NCBI Taxonomy" id="392030"/>
    <lineage>
        <taxon>Eukaryota</taxon>
        <taxon>Metazoa</taxon>
        <taxon>Spiralia</taxon>
        <taxon>Gnathifera</taxon>
        <taxon>Rotifera</taxon>
        <taxon>Eurotatoria</taxon>
        <taxon>Bdelloidea</taxon>
        <taxon>Philodinida</taxon>
        <taxon>Philodinidae</taxon>
        <taxon>Rotaria</taxon>
    </lineage>
</organism>
<protein>
    <recommendedName>
        <fullName evidence="11">NAD(+)--protein-arginine ADP-ribosyltransferase</fullName>
    </recommendedName>
</protein>
<comment type="caution">
    <text evidence="6">The sequence shown here is derived from an EMBL/GenBank/DDBJ whole genome shotgun (WGS) entry which is preliminary data.</text>
</comment>
<dbReference type="Gene3D" id="3.90.176.10">
    <property type="entry name" value="Toxin ADP-ribosyltransferase, Chain A, domain 1"/>
    <property type="match status" value="1"/>
</dbReference>
<evidence type="ECO:0000313" key="9">
    <source>
        <dbReference type="EMBL" id="CAF5080749.1"/>
    </source>
</evidence>
<evidence type="ECO:0008006" key="11">
    <source>
        <dbReference type="Google" id="ProtNLM"/>
    </source>
</evidence>
<evidence type="ECO:0000313" key="7">
    <source>
        <dbReference type="EMBL" id="CAF3929990.1"/>
    </source>
</evidence>
<dbReference type="Proteomes" id="UP000663866">
    <property type="component" value="Unassembled WGS sequence"/>
</dbReference>
<dbReference type="Proteomes" id="UP000681967">
    <property type="component" value="Unassembled WGS sequence"/>
</dbReference>
<evidence type="ECO:0000313" key="8">
    <source>
        <dbReference type="EMBL" id="CAF4651429.1"/>
    </source>
</evidence>
<dbReference type="EMBL" id="CAJNOW010021910">
    <property type="protein sequence ID" value="CAF1685841.1"/>
    <property type="molecule type" value="Genomic_DNA"/>
</dbReference>
<evidence type="ECO:0000313" key="3">
    <source>
        <dbReference type="EMBL" id="CAF1934397.1"/>
    </source>
</evidence>
<sequence>MPTQELQNIRSNIGGCVLTNGFFSTSKDIKVAQQFIVDAEDNDEFKVIMFEIVVNPSELKSAIFVDIDQYQRTNGENEILFNVGSIFKIQNVAHDSDLNGWKIQMEATDECAPEIEHRIESMRNKFQNASINLLFGRLLMDMHQ</sequence>
<evidence type="ECO:0000313" key="10">
    <source>
        <dbReference type="Proteomes" id="UP000663866"/>
    </source>
</evidence>
<proteinExistence type="predicted"/>
<dbReference type="Proteomes" id="UP000663856">
    <property type="component" value="Unassembled WGS sequence"/>
</dbReference>
<dbReference type="EMBL" id="CAJOBF010001247">
    <property type="protein sequence ID" value="CAF3929990.1"/>
    <property type="molecule type" value="Genomic_DNA"/>
</dbReference>
<evidence type="ECO:0000313" key="5">
    <source>
        <dbReference type="EMBL" id="CAF2198196.1"/>
    </source>
</evidence>
<dbReference type="EMBL" id="CAJNOV010014078">
    <property type="protein sequence ID" value="CAF1539948.1"/>
    <property type="molecule type" value="Genomic_DNA"/>
</dbReference>
<dbReference type="EMBL" id="CAJNRF010000064">
    <property type="protein sequence ID" value="CAF1934397.1"/>
    <property type="molecule type" value="Genomic_DNA"/>
</dbReference>
<dbReference type="Proteomes" id="UP000681720">
    <property type="component" value="Unassembled WGS sequence"/>
</dbReference>
<dbReference type="EMBL" id="CAJOBJ010115490">
    <property type="protein sequence ID" value="CAF4651429.1"/>
    <property type="molecule type" value="Genomic_DNA"/>
</dbReference>
<dbReference type="Proteomes" id="UP000663824">
    <property type="component" value="Unassembled WGS sequence"/>
</dbReference>
<reference evidence="6" key="1">
    <citation type="submission" date="2021-02" db="EMBL/GenBank/DDBJ databases">
        <authorList>
            <person name="Nowell W R."/>
        </authorList>
    </citation>
    <scope>NUCLEOTIDE SEQUENCE</scope>
</reference>
<evidence type="ECO:0000313" key="1">
    <source>
        <dbReference type="EMBL" id="CAF1539948.1"/>
    </source>
</evidence>
<dbReference type="Proteomes" id="UP000663887">
    <property type="component" value="Unassembled WGS sequence"/>
</dbReference>
<dbReference type="EMBL" id="CAJOBH010233519">
    <property type="protein sequence ID" value="CAF5080749.1"/>
    <property type="molecule type" value="Genomic_DNA"/>
</dbReference>